<dbReference type="SUPFAM" id="SSF56219">
    <property type="entry name" value="DNase I-like"/>
    <property type="match status" value="1"/>
</dbReference>
<dbReference type="Gene3D" id="3.60.10.10">
    <property type="entry name" value="Endonuclease/exonuclease/phosphatase"/>
    <property type="match status" value="1"/>
</dbReference>
<evidence type="ECO:0000259" key="2">
    <source>
        <dbReference type="Pfam" id="PF03372"/>
    </source>
</evidence>
<keyword evidence="3" id="KW-0378">Hydrolase</keyword>
<reference evidence="3 4" key="1">
    <citation type="journal article" date="2023" name="Int. J. Syst. Evol. Microbiol.">
        <title>Arthrobacter mangrovi sp. nov., an actinobacterium isolated from the rhizosphere of a mangrove.</title>
        <authorList>
            <person name="Hamada M."/>
            <person name="Saitou S."/>
            <person name="Enomoto N."/>
            <person name="Nanri K."/>
            <person name="Hidaka K."/>
            <person name="Miura T."/>
            <person name="Tamura T."/>
        </authorList>
    </citation>
    <scope>NUCLEOTIDE SEQUENCE [LARGE SCALE GENOMIC DNA]</scope>
    <source>
        <strain evidence="3 4">NBRC 112813</strain>
    </source>
</reference>
<sequence>MTRFLSPLLAALAATALSAVVVPPAQAAPQQSPSAAHTGNVQQETVRMATYNASLNRGAEGELLADLATPDNQQARNIAEVIQRNNPDILLLNEFDYVEGNAAVDLFRQNYLQVSQNGQPPVEYPYAYTAPSNTGVDTGVDLNNDGVLGTGDDAFGFGLFPGQYGMVVLSKYPIDTANVRTFRNFLWKDMPGNLMPADYYSPEAQAVLRLSSKSHWDVPVRIAGRTVHVLASHPTPPSFDGPEDRNGKRNYDEIRFWADYVAGGPQASYIYDDGGVPGGLKPGSRFVVMGDQNSDPRDGDSYPGAIDQLLDHPRIQDPLPASRGAVEAAALQGGANINHLGDPRFDTADFNDDPAPGNLRADYVLPSKNLLVRGAGVFWPKRGEAGSELTGEFPFPTSDHRLVWTDVQLHS</sequence>
<dbReference type="InterPro" id="IPR005135">
    <property type="entry name" value="Endo/exonuclease/phosphatase"/>
</dbReference>
<keyword evidence="3" id="KW-0255">Endonuclease</keyword>
<accession>A0ABQ5MW04</accession>
<keyword evidence="1" id="KW-0732">Signal</keyword>
<keyword evidence="3" id="KW-0540">Nuclease</keyword>
<evidence type="ECO:0000256" key="1">
    <source>
        <dbReference type="SAM" id="SignalP"/>
    </source>
</evidence>
<name>A0ABQ5MW04_9MICC</name>
<comment type="caution">
    <text evidence="3">The sequence shown here is derived from an EMBL/GenBank/DDBJ whole genome shotgun (WGS) entry which is preliminary data.</text>
</comment>
<feature type="chain" id="PRO_5046338901" evidence="1">
    <location>
        <begin position="28"/>
        <end position="411"/>
    </location>
</feature>
<protein>
    <submittedName>
        <fullName evidence="3">Endonuclease</fullName>
    </submittedName>
</protein>
<evidence type="ECO:0000313" key="4">
    <source>
        <dbReference type="Proteomes" id="UP001209654"/>
    </source>
</evidence>
<gene>
    <name evidence="3" type="ORF">AHIS1636_25570</name>
</gene>
<feature type="signal peptide" evidence="1">
    <location>
        <begin position="1"/>
        <end position="27"/>
    </location>
</feature>
<keyword evidence="4" id="KW-1185">Reference proteome</keyword>
<dbReference type="RefSeq" id="WP_264796214.1">
    <property type="nucleotide sequence ID" value="NZ_BRVS01000012.1"/>
</dbReference>
<feature type="domain" description="Endonuclease/exonuclease/phosphatase" evidence="2">
    <location>
        <begin position="50"/>
        <end position="400"/>
    </location>
</feature>
<dbReference type="InterPro" id="IPR036691">
    <property type="entry name" value="Endo/exonu/phosph_ase_sf"/>
</dbReference>
<dbReference type="GO" id="GO:0004519">
    <property type="term" value="F:endonuclease activity"/>
    <property type="evidence" value="ECO:0007669"/>
    <property type="project" value="UniProtKB-KW"/>
</dbReference>
<dbReference type="Pfam" id="PF03372">
    <property type="entry name" value="Exo_endo_phos"/>
    <property type="match status" value="1"/>
</dbReference>
<dbReference type="Proteomes" id="UP001209654">
    <property type="component" value="Unassembled WGS sequence"/>
</dbReference>
<dbReference type="EMBL" id="BRVS01000012">
    <property type="protein sequence ID" value="GLB68115.1"/>
    <property type="molecule type" value="Genomic_DNA"/>
</dbReference>
<proteinExistence type="predicted"/>
<organism evidence="3 4">
    <name type="scientific">Arthrobacter mangrovi</name>
    <dbReference type="NCBI Taxonomy" id="2966350"/>
    <lineage>
        <taxon>Bacteria</taxon>
        <taxon>Bacillati</taxon>
        <taxon>Actinomycetota</taxon>
        <taxon>Actinomycetes</taxon>
        <taxon>Micrococcales</taxon>
        <taxon>Micrococcaceae</taxon>
        <taxon>Arthrobacter</taxon>
    </lineage>
</organism>
<evidence type="ECO:0000313" key="3">
    <source>
        <dbReference type="EMBL" id="GLB68115.1"/>
    </source>
</evidence>